<dbReference type="KEGG" id="emp:EZMO1_0667"/>
<dbReference type="GO" id="GO:0022900">
    <property type="term" value="P:electron transport chain"/>
    <property type="evidence" value="ECO:0007669"/>
    <property type="project" value="UniProtKB-UniRule"/>
</dbReference>
<comment type="cofactor">
    <cofactor evidence="10">
        <name>FMN</name>
        <dbReference type="ChEBI" id="CHEBI:58210"/>
    </cofactor>
</comment>
<name>A0A142B830_9GAMM</name>
<dbReference type="AlphaFoldDB" id="A0A142B830"/>
<comment type="function">
    <text evidence="10">Part of a membrane-bound complex that couples electron transfer with translocation of ions across the membrane.</text>
</comment>
<evidence type="ECO:0000256" key="4">
    <source>
        <dbReference type="ARBA" id="ARBA00022643"/>
    </source>
</evidence>
<keyword evidence="1 10" id="KW-0813">Transport</keyword>
<dbReference type="GO" id="GO:0055085">
    <property type="term" value="P:transmembrane transport"/>
    <property type="evidence" value="ECO:0007669"/>
    <property type="project" value="InterPro"/>
</dbReference>
<keyword evidence="9 10" id="KW-0472">Membrane</keyword>
<dbReference type="Proteomes" id="UP000071065">
    <property type="component" value="Chromosome"/>
</dbReference>
<organism evidence="11 12">
    <name type="scientific">Endozoicomonas montiporae CL-33</name>
    <dbReference type="NCBI Taxonomy" id="570277"/>
    <lineage>
        <taxon>Bacteria</taxon>
        <taxon>Pseudomonadati</taxon>
        <taxon>Pseudomonadota</taxon>
        <taxon>Gammaproteobacteria</taxon>
        <taxon>Oceanospirillales</taxon>
        <taxon>Endozoicomonadaceae</taxon>
        <taxon>Endozoicomonas</taxon>
    </lineage>
</organism>
<feature type="transmembrane region" description="Helical" evidence="10">
    <location>
        <begin position="133"/>
        <end position="155"/>
    </location>
</feature>
<feature type="transmembrane region" description="Helical" evidence="10">
    <location>
        <begin position="103"/>
        <end position="121"/>
    </location>
</feature>
<dbReference type="NCBIfam" id="TIGR01946">
    <property type="entry name" value="rnfD"/>
    <property type="match status" value="1"/>
</dbReference>
<evidence type="ECO:0000256" key="2">
    <source>
        <dbReference type="ARBA" id="ARBA00022553"/>
    </source>
</evidence>
<evidence type="ECO:0000256" key="9">
    <source>
        <dbReference type="ARBA" id="ARBA00023136"/>
    </source>
</evidence>
<feature type="transmembrane region" description="Helical" evidence="10">
    <location>
        <begin position="299"/>
        <end position="317"/>
    </location>
</feature>
<keyword evidence="8 10" id="KW-1133">Transmembrane helix</keyword>
<evidence type="ECO:0000313" key="11">
    <source>
        <dbReference type="EMBL" id="AMO54906.1"/>
    </source>
</evidence>
<keyword evidence="4 10" id="KW-0288">FMN</keyword>
<sequence>MNNSLERNKSAPLTIRTSPHLKKVLTVPQIMRNVVYALLPICAWSVWQFGLSALALIIITTLSCMATEQLFTAISDKKSTLSDYSVVITGILLALTLPPGFPLWMAAVAGFVAVALGKMLFGGLGQNPFNPALVGRAFVQAAFPVSITTWTPGFLPERFSSFIPSSLALPFMSPADSSAWIAGQVDAYSSATPLSLFKFEQVTTSTSDLMLGMVSGSAGETSALLVLLCGGFLIARGIMGWKIPAAVILGALLTATPFWLMNADIYPSPLFVIFSGGLMLAAMFMATDMVGTPLTPTGIWIYGLFIGFMTVIIRLFGGLPEGAMYAVLVANALAPLIDSVTQPRAFGTCARGAGLKPQSREEA</sequence>
<accession>A0A142B830</accession>
<feature type="transmembrane region" description="Helical" evidence="10">
    <location>
        <begin position="266"/>
        <end position="287"/>
    </location>
</feature>
<comment type="subcellular location">
    <subcellularLocation>
        <location evidence="10">Cell inner membrane</location>
        <topology evidence="10">Multi-pass membrane protein</topology>
    </subcellularLocation>
</comment>
<comment type="subunit">
    <text evidence="10">The complex is composed of six subunits: RnfA, RnfB, RnfC, RnfD, RnfE and RnfG.</text>
</comment>
<keyword evidence="2 10" id="KW-0597">Phosphoprotein</keyword>
<evidence type="ECO:0000256" key="10">
    <source>
        <dbReference type="HAMAP-Rule" id="MF_00462"/>
    </source>
</evidence>
<keyword evidence="10" id="KW-0997">Cell inner membrane</keyword>
<evidence type="ECO:0000256" key="1">
    <source>
        <dbReference type="ARBA" id="ARBA00022448"/>
    </source>
</evidence>
<feature type="transmembrane region" description="Helical" evidence="10">
    <location>
        <begin position="209"/>
        <end position="234"/>
    </location>
</feature>
<dbReference type="PANTHER" id="PTHR30578:SF0">
    <property type="entry name" value="ION-TRANSLOCATING OXIDOREDUCTASE COMPLEX SUBUNIT D"/>
    <property type="match status" value="1"/>
</dbReference>
<dbReference type="InterPro" id="IPR004338">
    <property type="entry name" value="NqrB/RnfD"/>
</dbReference>
<comment type="caution">
    <text evidence="10">Lacks conserved residue(s) required for the propagation of feature annotation.</text>
</comment>
<keyword evidence="10" id="KW-1003">Cell membrane</keyword>
<keyword evidence="3 10" id="KW-0285">Flavoprotein</keyword>
<keyword evidence="6 10" id="KW-1278">Translocase</keyword>
<dbReference type="EMBL" id="CP013251">
    <property type="protein sequence ID" value="AMO54906.1"/>
    <property type="molecule type" value="Genomic_DNA"/>
</dbReference>
<reference evidence="11 12" key="1">
    <citation type="journal article" date="2016" name="Front. Microbiol.">
        <title>Genomic Insight into the Host-Endosymbiont Relationship of Endozoicomonas montiporae CL-33(T) with its Coral Host.</title>
        <authorList>
            <person name="Ding J.-Y."/>
            <person name="Shiu J.-H."/>
            <person name="Chen W.-M."/>
            <person name="Chiang Y.-R."/>
            <person name="Tang S.-L."/>
        </authorList>
    </citation>
    <scope>NUCLEOTIDE SEQUENCE [LARGE SCALE GENOMIC DNA]</scope>
    <source>
        <strain evidence="11 12">CL-33</strain>
    </source>
</reference>
<dbReference type="InterPro" id="IPR011303">
    <property type="entry name" value="RnfD_bac"/>
</dbReference>
<dbReference type="PATRIC" id="fig|570277.3.peg.714"/>
<dbReference type="GO" id="GO:0005886">
    <property type="term" value="C:plasma membrane"/>
    <property type="evidence" value="ECO:0007669"/>
    <property type="project" value="UniProtKB-SubCell"/>
</dbReference>
<comment type="similarity">
    <text evidence="10">Belongs to the NqrB/RnfD family.</text>
</comment>
<dbReference type="STRING" id="570277.EZMO1_0667"/>
<feature type="modified residue" description="FMN phosphoryl threonine" evidence="10">
    <location>
        <position position="192"/>
    </location>
</feature>
<evidence type="ECO:0000256" key="3">
    <source>
        <dbReference type="ARBA" id="ARBA00022630"/>
    </source>
</evidence>
<dbReference type="PANTHER" id="PTHR30578">
    <property type="entry name" value="ELECTRON TRANSPORT COMPLEX PROTEIN RNFD"/>
    <property type="match status" value="1"/>
</dbReference>
<evidence type="ECO:0000256" key="5">
    <source>
        <dbReference type="ARBA" id="ARBA00022692"/>
    </source>
</evidence>
<protein>
    <recommendedName>
        <fullName evidence="10">Ion-translocating oxidoreductase complex subunit D</fullName>
        <ecNumber evidence="10">7.-.-.-</ecNumber>
    </recommendedName>
    <alternativeName>
        <fullName evidence="10">Rnf electron transport complex subunit D</fullName>
    </alternativeName>
</protein>
<dbReference type="HAMAP" id="MF_00462">
    <property type="entry name" value="RsxD_RnfD"/>
    <property type="match status" value="1"/>
</dbReference>
<proteinExistence type="inferred from homology"/>
<keyword evidence="5 10" id="KW-0812">Transmembrane</keyword>
<gene>
    <name evidence="11" type="primary">rnfD2</name>
    <name evidence="10" type="synonym">rnfD</name>
    <name evidence="11" type="ORF">EZMO1_0667</name>
</gene>
<keyword evidence="7 10" id="KW-0249">Electron transport</keyword>
<evidence type="ECO:0000256" key="8">
    <source>
        <dbReference type="ARBA" id="ARBA00022989"/>
    </source>
</evidence>
<feature type="transmembrane region" description="Helical" evidence="10">
    <location>
        <begin position="241"/>
        <end position="260"/>
    </location>
</feature>
<dbReference type="Pfam" id="PF03116">
    <property type="entry name" value="NQR2_RnfD_RnfE"/>
    <property type="match status" value="1"/>
</dbReference>
<dbReference type="EC" id="7.-.-.-" evidence="10"/>
<evidence type="ECO:0000256" key="7">
    <source>
        <dbReference type="ARBA" id="ARBA00022982"/>
    </source>
</evidence>
<evidence type="ECO:0000256" key="6">
    <source>
        <dbReference type="ARBA" id="ARBA00022967"/>
    </source>
</evidence>
<dbReference type="OrthoDB" id="9776359at2"/>
<evidence type="ECO:0000313" key="12">
    <source>
        <dbReference type="Proteomes" id="UP000071065"/>
    </source>
</evidence>
<dbReference type="RefSeq" id="WP_051790734.1">
    <property type="nucleotide sequence ID" value="NZ_CP013251.1"/>
</dbReference>